<sequence>TTTTQKPTTIIQKPSTTTLKTTTITQISASTPKPTTTSKSTTKSTEAEQLPTITSTTASATLTSTSLKTAITTQSSTTTEKVNTETTTTDKIKPKSNQAEIISSTEPTISLKYPTPNQIREQPSETTTTGITKSNDDEEKDVDKIERQHNTTRDKSEFQDKSSNGQFKVSKQQKENIAHERVVDDYRPLNDANTSNGLPKSTEELSDFIKYELGKMHEQYKISIETEHDNKLAKEIRDSYQR</sequence>
<dbReference type="OrthoDB" id="6364599at2759"/>
<reference evidence="2 3" key="1">
    <citation type="submission" date="2016-03" db="EMBL/GenBank/DDBJ databases">
        <title>EvidentialGene: Evidence-directed Construction of Genes on Genomes.</title>
        <authorList>
            <person name="Gilbert D.G."/>
            <person name="Choi J.-H."/>
            <person name="Mockaitis K."/>
            <person name="Colbourne J."/>
            <person name="Pfrender M."/>
        </authorList>
    </citation>
    <scope>NUCLEOTIDE SEQUENCE [LARGE SCALE GENOMIC DNA]</scope>
    <source>
        <strain evidence="2 3">Xinb3</strain>
        <tissue evidence="2">Complete organism</tissue>
    </source>
</reference>
<feature type="region of interest" description="Disordered" evidence="1">
    <location>
        <begin position="70"/>
        <end position="201"/>
    </location>
</feature>
<comment type="caution">
    <text evidence="2">The sequence shown here is derived from an EMBL/GenBank/DDBJ whole genome shotgun (WGS) entry which is preliminary data.</text>
</comment>
<dbReference type="EMBL" id="LRGB01018143">
    <property type="protein sequence ID" value="KZR98171.1"/>
    <property type="molecule type" value="Genomic_DNA"/>
</dbReference>
<feature type="compositionally biased region" description="Basic and acidic residues" evidence="1">
    <location>
        <begin position="141"/>
        <end position="160"/>
    </location>
</feature>
<feature type="compositionally biased region" description="Polar residues" evidence="1">
    <location>
        <begin position="115"/>
        <end position="133"/>
    </location>
</feature>
<feature type="compositionally biased region" description="Basic and acidic residues" evidence="1">
    <location>
        <begin position="172"/>
        <end position="188"/>
    </location>
</feature>
<evidence type="ECO:0000256" key="1">
    <source>
        <dbReference type="SAM" id="MobiDB-lite"/>
    </source>
</evidence>
<keyword evidence="3" id="KW-1185">Reference proteome</keyword>
<feature type="compositionally biased region" description="Polar residues" evidence="1">
    <location>
        <begin position="95"/>
        <end position="108"/>
    </location>
</feature>
<feature type="region of interest" description="Disordered" evidence="1">
    <location>
        <begin position="1"/>
        <end position="55"/>
    </location>
</feature>
<feature type="compositionally biased region" description="Polar residues" evidence="1">
    <location>
        <begin position="161"/>
        <end position="170"/>
    </location>
</feature>
<dbReference type="Proteomes" id="UP000076858">
    <property type="component" value="Unassembled WGS sequence"/>
</dbReference>
<feature type="non-terminal residue" evidence="2">
    <location>
        <position position="1"/>
    </location>
</feature>
<accession>A0A164FUH3</accession>
<gene>
    <name evidence="2" type="ORF">APZ42_006536</name>
</gene>
<dbReference type="STRING" id="35525.A0A164FUH3"/>
<evidence type="ECO:0000313" key="2">
    <source>
        <dbReference type="EMBL" id="KZR98171.1"/>
    </source>
</evidence>
<evidence type="ECO:0000313" key="3">
    <source>
        <dbReference type="Proteomes" id="UP000076858"/>
    </source>
</evidence>
<organism evidence="2 3">
    <name type="scientific">Daphnia magna</name>
    <dbReference type="NCBI Taxonomy" id="35525"/>
    <lineage>
        <taxon>Eukaryota</taxon>
        <taxon>Metazoa</taxon>
        <taxon>Ecdysozoa</taxon>
        <taxon>Arthropoda</taxon>
        <taxon>Crustacea</taxon>
        <taxon>Branchiopoda</taxon>
        <taxon>Diplostraca</taxon>
        <taxon>Cladocera</taxon>
        <taxon>Anomopoda</taxon>
        <taxon>Daphniidae</taxon>
        <taxon>Daphnia</taxon>
    </lineage>
</organism>
<protein>
    <submittedName>
        <fullName evidence="2">Uncharacterized protein</fullName>
    </submittedName>
</protein>
<name>A0A164FUH3_9CRUS</name>
<feature type="compositionally biased region" description="Low complexity" evidence="1">
    <location>
        <begin position="70"/>
        <end position="87"/>
    </location>
</feature>
<feature type="compositionally biased region" description="Low complexity" evidence="1">
    <location>
        <begin position="1"/>
        <end position="44"/>
    </location>
</feature>
<proteinExistence type="predicted"/>
<dbReference type="AlphaFoldDB" id="A0A164FUH3"/>